<evidence type="ECO:0000313" key="2">
    <source>
        <dbReference type="Proteomes" id="UP000001307"/>
    </source>
</evidence>
<dbReference type="GO" id="GO:0004067">
    <property type="term" value="F:asparaginase activity"/>
    <property type="evidence" value="ECO:0007669"/>
    <property type="project" value="TreeGrafter"/>
</dbReference>
<protein>
    <recommendedName>
        <fullName evidence="3">Asparaginase</fullName>
    </recommendedName>
</protein>
<dbReference type="InParanoid" id="E4X7R8"/>
<evidence type="ECO:0008006" key="3">
    <source>
        <dbReference type="Google" id="ProtNLM"/>
    </source>
</evidence>
<dbReference type="EMBL" id="FN653028">
    <property type="protein sequence ID" value="CBY18741.1"/>
    <property type="molecule type" value="Genomic_DNA"/>
</dbReference>
<dbReference type="SUPFAM" id="SSF53774">
    <property type="entry name" value="Glutaminase/Asparaginase"/>
    <property type="match status" value="1"/>
</dbReference>
<name>E4X7R8_OIKDI</name>
<dbReference type="InterPro" id="IPR036152">
    <property type="entry name" value="Asp/glu_Ase-like_sf"/>
</dbReference>
<organism evidence="1">
    <name type="scientific">Oikopleura dioica</name>
    <name type="common">Tunicate</name>
    <dbReference type="NCBI Taxonomy" id="34765"/>
    <lineage>
        <taxon>Eukaryota</taxon>
        <taxon>Metazoa</taxon>
        <taxon>Chordata</taxon>
        <taxon>Tunicata</taxon>
        <taxon>Appendicularia</taxon>
        <taxon>Copelata</taxon>
        <taxon>Oikopleuridae</taxon>
        <taxon>Oikopleura</taxon>
    </lineage>
</organism>
<dbReference type="Proteomes" id="UP000001307">
    <property type="component" value="Unassembled WGS sequence"/>
</dbReference>
<sequence>MKKGVNDDATSSLVSIASYSSAFSTSRWPDAQDLPKPPIPSDLDETNVRESFVLVLVTGGTLCMVKNESGTYEPLKGYLETAVPHINLLHDDKYFQEHVAERAGKNTFVLPEMKDEMGDTKRVVYTIYEYDPLIDSSNMSYLEYR</sequence>
<dbReference type="AlphaFoldDB" id="E4X7R8"/>
<reference evidence="1" key="1">
    <citation type="journal article" date="2010" name="Science">
        <title>Plasticity of animal genome architecture unmasked by rapid evolution of a pelagic tunicate.</title>
        <authorList>
            <person name="Denoeud F."/>
            <person name="Henriet S."/>
            <person name="Mungpakdee S."/>
            <person name="Aury J.M."/>
            <person name="Da Silva C."/>
            <person name="Brinkmann H."/>
            <person name="Mikhaleva J."/>
            <person name="Olsen L.C."/>
            <person name="Jubin C."/>
            <person name="Canestro C."/>
            <person name="Bouquet J.M."/>
            <person name="Danks G."/>
            <person name="Poulain J."/>
            <person name="Campsteijn C."/>
            <person name="Adamski M."/>
            <person name="Cross I."/>
            <person name="Yadetie F."/>
            <person name="Muffato M."/>
            <person name="Louis A."/>
            <person name="Butcher S."/>
            <person name="Tsagkogeorga G."/>
            <person name="Konrad A."/>
            <person name="Singh S."/>
            <person name="Jensen M.F."/>
            <person name="Cong E.H."/>
            <person name="Eikeseth-Otteraa H."/>
            <person name="Noel B."/>
            <person name="Anthouard V."/>
            <person name="Porcel B.M."/>
            <person name="Kachouri-Lafond R."/>
            <person name="Nishino A."/>
            <person name="Ugolini M."/>
            <person name="Chourrout P."/>
            <person name="Nishida H."/>
            <person name="Aasland R."/>
            <person name="Huzurbazar S."/>
            <person name="Westhof E."/>
            <person name="Delsuc F."/>
            <person name="Lehrach H."/>
            <person name="Reinhardt R."/>
            <person name="Weissenbach J."/>
            <person name="Roy S.W."/>
            <person name="Artiguenave F."/>
            <person name="Postlethwait J.H."/>
            <person name="Manak J.R."/>
            <person name="Thompson E.M."/>
            <person name="Jaillon O."/>
            <person name="Du Pasquier L."/>
            <person name="Boudinot P."/>
            <person name="Liberles D.A."/>
            <person name="Volff J.N."/>
            <person name="Philippe H."/>
            <person name="Lenhard B."/>
            <person name="Roest Crollius H."/>
            <person name="Wincker P."/>
            <person name="Chourrout D."/>
        </authorList>
    </citation>
    <scope>NUCLEOTIDE SEQUENCE [LARGE SCALE GENOMIC DNA]</scope>
</reference>
<keyword evidence="2" id="KW-1185">Reference proteome</keyword>
<dbReference type="PANTHER" id="PTHR11707:SF28">
    <property type="entry name" value="60 KDA LYSOPHOSPHOLIPASE"/>
    <property type="match status" value="1"/>
</dbReference>
<dbReference type="PANTHER" id="PTHR11707">
    <property type="entry name" value="L-ASPARAGINASE"/>
    <property type="match status" value="1"/>
</dbReference>
<proteinExistence type="predicted"/>
<dbReference type="InterPro" id="IPR006034">
    <property type="entry name" value="Asparaginase/glutaminase-like"/>
</dbReference>
<accession>E4X7R8</accession>
<evidence type="ECO:0000313" key="1">
    <source>
        <dbReference type="EMBL" id="CBY18741.1"/>
    </source>
</evidence>
<dbReference type="Gene3D" id="3.40.50.1170">
    <property type="entry name" value="L-asparaginase, N-terminal domain"/>
    <property type="match status" value="1"/>
</dbReference>
<dbReference type="OrthoDB" id="542841at2759"/>
<dbReference type="InterPro" id="IPR037152">
    <property type="entry name" value="L-asparaginase_N_sf"/>
</dbReference>
<gene>
    <name evidence="1" type="ORF">GSOID_T00003607001</name>
</gene>